<dbReference type="AlphaFoldDB" id="A0ABD0JHC0"/>
<sequence length="112" mass="12836">MWQSEIFVATHIDQRNLQHIHFKTHDQQTAVYFTDQVLPQGGTPFFPPHHHTTHPVLCFAANATFKLPSIIAVCRLILQTLDLEFIAKDETELEFKEVISRRQAAKPCSALL</sequence>
<protein>
    <submittedName>
        <fullName evidence="1">Uncharacterized protein</fullName>
    </submittedName>
</protein>
<evidence type="ECO:0000313" key="2">
    <source>
        <dbReference type="Proteomes" id="UP001519460"/>
    </source>
</evidence>
<proteinExistence type="predicted"/>
<dbReference type="Proteomes" id="UP001519460">
    <property type="component" value="Unassembled WGS sequence"/>
</dbReference>
<dbReference type="EMBL" id="JACVVK020000442">
    <property type="protein sequence ID" value="KAK7474261.1"/>
    <property type="molecule type" value="Genomic_DNA"/>
</dbReference>
<reference evidence="1 2" key="1">
    <citation type="journal article" date="2023" name="Sci. Data">
        <title>Genome assembly of the Korean intertidal mud-creeper Batillaria attramentaria.</title>
        <authorList>
            <person name="Patra A.K."/>
            <person name="Ho P.T."/>
            <person name="Jun S."/>
            <person name="Lee S.J."/>
            <person name="Kim Y."/>
            <person name="Won Y.J."/>
        </authorList>
    </citation>
    <scope>NUCLEOTIDE SEQUENCE [LARGE SCALE GENOMIC DNA]</scope>
    <source>
        <strain evidence="1">Wonlab-2016</strain>
    </source>
</reference>
<organism evidence="1 2">
    <name type="scientific">Batillaria attramentaria</name>
    <dbReference type="NCBI Taxonomy" id="370345"/>
    <lineage>
        <taxon>Eukaryota</taxon>
        <taxon>Metazoa</taxon>
        <taxon>Spiralia</taxon>
        <taxon>Lophotrochozoa</taxon>
        <taxon>Mollusca</taxon>
        <taxon>Gastropoda</taxon>
        <taxon>Caenogastropoda</taxon>
        <taxon>Sorbeoconcha</taxon>
        <taxon>Cerithioidea</taxon>
        <taxon>Batillariidae</taxon>
        <taxon>Batillaria</taxon>
    </lineage>
</organism>
<accession>A0ABD0JHC0</accession>
<gene>
    <name evidence="1" type="ORF">BaRGS_00034504</name>
</gene>
<comment type="caution">
    <text evidence="1">The sequence shown here is derived from an EMBL/GenBank/DDBJ whole genome shotgun (WGS) entry which is preliminary data.</text>
</comment>
<evidence type="ECO:0000313" key="1">
    <source>
        <dbReference type="EMBL" id="KAK7474261.1"/>
    </source>
</evidence>
<keyword evidence="2" id="KW-1185">Reference proteome</keyword>
<name>A0ABD0JHC0_9CAEN</name>